<evidence type="ECO:0000256" key="2">
    <source>
        <dbReference type="ARBA" id="ARBA00022692"/>
    </source>
</evidence>
<dbReference type="PANTHER" id="PTHR22776">
    <property type="entry name" value="MARVEL-CONTAINING POTENTIAL LIPID RAFT-ASSOCIATED PROTEIN"/>
    <property type="match status" value="1"/>
</dbReference>
<feature type="compositionally biased region" description="Basic and acidic residues" evidence="6">
    <location>
        <begin position="181"/>
        <end position="191"/>
    </location>
</feature>
<protein>
    <recommendedName>
        <fullName evidence="8">MARVEL domain-containing protein</fullName>
    </recommendedName>
</protein>
<dbReference type="PANTHER" id="PTHR22776:SF25">
    <property type="entry name" value="CKLF-LIKE MARVEL TRANSMEMBRANE DOMAIN-CONTAINING PROTEIN 6"/>
    <property type="match status" value="1"/>
</dbReference>
<gene>
    <name evidence="9" type="ORF">MATL_G00133050</name>
</gene>
<evidence type="ECO:0000256" key="7">
    <source>
        <dbReference type="SAM" id="Phobius"/>
    </source>
</evidence>
<feature type="transmembrane region" description="Helical" evidence="7">
    <location>
        <begin position="42"/>
        <end position="59"/>
    </location>
</feature>
<comment type="caution">
    <text evidence="9">The sequence shown here is derived from an EMBL/GenBank/DDBJ whole genome shotgun (WGS) entry which is preliminary data.</text>
</comment>
<feature type="transmembrane region" description="Helical" evidence="7">
    <location>
        <begin position="71"/>
        <end position="96"/>
    </location>
</feature>
<sequence>MFLWIRRYRLAMADQVYNATTVQEPTKKCFVIPTEHLSMVRWMIKVVEVLLSFLAFILEEVVTSCMSCSPLYFFEFVSCTAFLFTTLLLVLLSTTLHRKVGIESWSTVDFVYTGAIAFFFLISTIVFIADNGGTPLEKAAVVFGFLATLAFIADIGVFVKTKGFPFRKKSPQTPSTAQNAEEEKLRANGTE</sequence>
<evidence type="ECO:0000256" key="6">
    <source>
        <dbReference type="SAM" id="MobiDB-lite"/>
    </source>
</evidence>
<organism evidence="9 10">
    <name type="scientific">Megalops atlanticus</name>
    <name type="common">Tarpon</name>
    <name type="synonym">Clupea gigantea</name>
    <dbReference type="NCBI Taxonomy" id="7932"/>
    <lineage>
        <taxon>Eukaryota</taxon>
        <taxon>Metazoa</taxon>
        <taxon>Chordata</taxon>
        <taxon>Craniata</taxon>
        <taxon>Vertebrata</taxon>
        <taxon>Euteleostomi</taxon>
        <taxon>Actinopterygii</taxon>
        <taxon>Neopterygii</taxon>
        <taxon>Teleostei</taxon>
        <taxon>Elopiformes</taxon>
        <taxon>Megalopidae</taxon>
        <taxon>Megalops</taxon>
    </lineage>
</organism>
<feature type="transmembrane region" description="Helical" evidence="7">
    <location>
        <begin position="108"/>
        <end position="128"/>
    </location>
</feature>
<keyword evidence="4 5" id="KW-0472">Membrane</keyword>
<keyword evidence="2 5" id="KW-0812">Transmembrane</keyword>
<evidence type="ECO:0000259" key="8">
    <source>
        <dbReference type="PROSITE" id="PS51225"/>
    </source>
</evidence>
<feature type="region of interest" description="Disordered" evidence="6">
    <location>
        <begin position="168"/>
        <end position="191"/>
    </location>
</feature>
<evidence type="ECO:0000256" key="1">
    <source>
        <dbReference type="ARBA" id="ARBA00004141"/>
    </source>
</evidence>
<feature type="domain" description="MARVEL" evidence="8">
    <location>
        <begin position="36"/>
        <end position="163"/>
    </location>
</feature>
<dbReference type="Pfam" id="PF01284">
    <property type="entry name" value="MARVEL"/>
    <property type="match status" value="1"/>
</dbReference>
<evidence type="ECO:0000256" key="5">
    <source>
        <dbReference type="PROSITE-ProRule" id="PRU00581"/>
    </source>
</evidence>
<accession>A0A9D3PWT8</accession>
<keyword evidence="10" id="KW-1185">Reference proteome</keyword>
<evidence type="ECO:0000256" key="4">
    <source>
        <dbReference type="ARBA" id="ARBA00023136"/>
    </source>
</evidence>
<dbReference type="Proteomes" id="UP001046870">
    <property type="component" value="Chromosome 10"/>
</dbReference>
<dbReference type="GO" id="GO:0016020">
    <property type="term" value="C:membrane"/>
    <property type="evidence" value="ECO:0007669"/>
    <property type="project" value="UniProtKB-SubCell"/>
</dbReference>
<comment type="subcellular location">
    <subcellularLocation>
        <location evidence="1">Membrane</location>
        <topology evidence="1">Multi-pass membrane protein</topology>
    </subcellularLocation>
</comment>
<name>A0A9D3PWT8_MEGAT</name>
<dbReference type="EMBL" id="JAFDVH010000010">
    <property type="protein sequence ID" value="KAG7469841.1"/>
    <property type="molecule type" value="Genomic_DNA"/>
</dbReference>
<evidence type="ECO:0000313" key="9">
    <source>
        <dbReference type="EMBL" id="KAG7469841.1"/>
    </source>
</evidence>
<dbReference type="AlphaFoldDB" id="A0A9D3PWT8"/>
<dbReference type="InterPro" id="IPR050578">
    <property type="entry name" value="MARVEL-CKLF_proteins"/>
</dbReference>
<dbReference type="InterPro" id="IPR008253">
    <property type="entry name" value="Marvel"/>
</dbReference>
<evidence type="ECO:0000256" key="3">
    <source>
        <dbReference type="ARBA" id="ARBA00022989"/>
    </source>
</evidence>
<reference evidence="9" key="1">
    <citation type="submission" date="2021-01" db="EMBL/GenBank/DDBJ databases">
        <authorList>
            <person name="Zahm M."/>
            <person name="Roques C."/>
            <person name="Cabau C."/>
            <person name="Klopp C."/>
            <person name="Donnadieu C."/>
            <person name="Jouanno E."/>
            <person name="Lampietro C."/>
            <person name="Louis A."/>
            <person name="Herpin A."/>
            <person name="Echchiki A."/>
            <person name="Berthelot C."/>
            <person name="Parey E."/>
            <person name="Roest-Crollius H."/>
            <person name="Braasch I."/>
            <person name="Postlethwait J."/>
            <person name="Bobe J."/>
            <person name="Montfort J."/>
            <person name="Bouchez O."/>
            <person name="Begum T."/>
            <person name="Mejri S."/>
            <person name="Adams A."/>
            <person name="Chen W.-J."/>
            <person name="Guiguen Y."/>
        </authorList>
    </citation>
    <scope>NUCLEOTIDE SEQUENCE</scope>
    <source>
        <strain evidence="9">YG-15Mar2019-1</strain>
        <tissue evidence="9">Brain</tissue>
    </source>
</reference>
<dbReference type="OrthoDB" id="10028364at2759"/>
<proteinExistence type="predicted"/>
<keyword evidence="3 7" id="KW-1133">Transmembrane helix</keyword>
<evidence type="ECO:0000313" key="10">
    <source>
        <dbReference type="Proteomes" id="UP001046870"/>
    </source>
</evidence>
<feature type="transmembrane region" description="Helical" evidence="7">
    <location>
        <begin position="140"/>
        <end position="159"/>
    </location>
</feature>
<dbReference type="PROSITE" id="PS51225">
    <property type="entry name" value="MARVEL"/>
    <property type="match status" value="1"/>
</dbReference>